<dbReference type="Proteomes" id="UP000006833">
    <property type="component" value="Chromosome"/>
</dbReference>
<dbReference type="HOGENOM" id="CLU_131567_0_0_5"/>
<dbReference type="AlphaFoldDB" id="A8LII6"/>
<dbReference type="GO" id="GO:0020037">
    <property type="term" value="F:heme binding"/>
    <property type="evidence" value="ECO:0007669"/>
    <property type="project" value="InterPro"/>
</dbReference>
<evidence type="ECO:0000256" key="3">
    <source>
        <dbReference type="ARBA" id="ARBA00023004"/>
    </source>
</evidence>
<evidence type="ECO:0000313" key="7">
    <source>
        <dbReference type="Proteomes" id="UP000006833"/>
    </source>
</evidence>
<reference evidence="7" key="1">
    <citation type="journal article" date="2010" name="ISME J.">
        <title>The complete genome sequence of the algal symbiont Dinoroseobacter shibae: a hitchhiker's guide to life in the sea.</title>
        <authorList>
            <person name="Wagner-Dobler I."/>
            <person name="Ballhausen B."/>
            <person name="Berger M."/>
            <person name="Brinkhoff T."/>
            <person name="Buchholz I."/>
            <person name="Bunk B."/>
            <person name="Cypionka H."/>
            <person name="Daniel R."/>
            <person name="Drepper T."/>
            <person name="Gerdts G."/>
            <person name="Hahnke S."/>
            <person name="Han C."/>
            <person name="Jahn D."/>
            <person name="Kalhoefer D."/>
            <person name="Kiss H."/>
            <person name="Klenk H.P."/>
            <person name="Kyrpides N."/>
            <person name="Liebl W."/>
            <person name="Liesegang H."/>
            <person name="Meincke L."/>
            <person name="Pati A."/>
            <person name="Petersen J."/>
            <person name="Piekarski T."/>
            <person name="Pommerenke C."/>
            <person name="Pradella S."/>
            <person name="Pukall R."/>
            <person name="Rabus R."/>
            <person name="Stackebrandt E."/>
            <person name="Thole S."/>
            <person name="Thompson L."/>
            <person name="Tielen P."/>
            <person name="Tomasch J."/>
            <person name="von Jan M."/>
            <person name="Wanphrut N."/>
            <person name="Wichels A."/>
            <person name="Zech H."/>
            <person name="Simon M."/>
        </authorList>
    </citation>
    <scope>NUCLEOTIDE SEQUENCE [LARGE SCALE GENOMIC DNA]</scope>
    <source>
        <strain evidence="7">DSM 16493 / NCIMB 14021 / DFL 12</strain>
    </source>
</reference>
<dbReference type="GO" id="GO:0009055">
    <property type="term" value="F:electron transfer activity"/>
    <property type="evidence" value="ECO:0007669"/>
    <property type="project" value="InterPro"/>
</dbReference>
<dbReference type="KEGG" id="dsh:Dshi_2694"/>
<dbReference type="STRING" id="398580.Dshi_2694"/>
<dbReference type="RefSeq" id="WP_012179355.1">
    <property type="nucleotide sequence ID" value="NC_009952.1"/>
</dbReference>
<dbReference type="SUPFAM" id="SSF46626">
    <property type="entry name" value="Cytochrome c"/>
    <property type="match status" value="1"/>
</dbReference>
<evidence type="ECO:0000259" key="5">
    <source>
        <dbReference type="PROSITE" id="PS51007"/>
    </source>
</evidence>
<dbReference type="eggNOG" id="COG2010">
    <property type="taxonomic scope" value="Bacteria"/>
</dbReference>
<dbReference type="GO" id="GO:0046872">
    <property type="term" value="F:metal ion binding"/>
    <property type="evidence" value="ECO:0007669"/>
    <property type="project" value="UniProtKB-KW"/>
</dbReference>
<proteinExistence type="predicted"/>
<dbReference type="InterPro" id="IPR036909">
    <property type="entry name" value="Cyt_c-like_dom_sf"/>
</dbReference>
<keyword evidence="2 4" id="KW-0479">Metal-binding</keyword>
<dbReference type="Pfam" id="PF00034">
    <property type="entry name" value="Cytochrom_C"/>
    <property type="match status" value="1"/>
</dbReference>
<sequence>MRELLFGLGTAAMLFSGPGLADPVDEGRQLFRDYCVTCHGMEGRGDGPMTQVLTIAPPDLARLSVDNDGVFPVSRVVARIDGRMPILGHGGPMPVFGDLFDGEAGALDSETGAPILTSRAMVAVVAYLQSLQD</sequence>
<dbReference type="Gene3D" id="1.10.760.10">
    <property type="entry name" value="Cytochrome c-like domain"/>
    <property type="match status" value="1"/>
</dbReference>
<dbReference type="PROSITE" id="PS51007">
    <property type="entry name" value="CYTC"/>
    <property type="match status" value="1"/>
</dbReference>
<feature type="domain" description="Cytochrome c" evidence="5">
    <location>
        <begin position="22"/>
        <end position="132"/>
    </location>
</feature>
<dbReference type="EMBL" id="CP000830">
    <property type="protein sequence ID" value="ABV94427.1"/>
    <property type="molecule type" value="Genomic_DNA"/>
</dbReference>
<dbReference type="InterPro" id="IPR009056">
    <property type="entry name" value="Cyt_c-like_dom"/>
</dbReference>
<gene>
    <name evidence="6" type="ordered locus">Dshi_2694</name>
</gene>
<evidence type="ECO:0000313" key="6">
    <source>
        <dbReference type="EMBL" id="ABV94427.1"/>
    </source>
</evidence>
<keyword evidence="1 4" id="KW-0349">Heme</keyword>
<name>A8LII6_DINSH</name>
<keyword evidence="3 4" id="KW-0408">Iron</keyword>
<organism evidence="6 7">
    <name type="scientific">Dinoroseobacter shibae (strain DSM 16493 / NCIMB 14021 / DFL 12)</name>
    <dbReference type="NCBI Taxonomy" id="398580"/>
    <lineage>
        <taxon>Bacteria</taxon>
        <taxon>Pseudomonadati</taxon>
        <taxon>Pseudomonadota</taxon>
        <taxon>Alphaproteobacteria</taxon>
        <taxon>Rhodobacterales</taxon>
        <taxon>Roseobacteraceae</taxon>
        <taxon>Dinoroseobacter</taxon>
    </lineage>
</organism>
<evidence type="ECO:0000256" key="1">
    <source>
        <dbReference type="ARBA" id="ARBA00022617"/>
    </source>
</evidence>
<keyword evidence="7" id="KW-1185">Reference proteome</keyword>
<protein>
    <submittedName>
        <fullName evidence="6">Putative cytochrome c family protein</fullName>
    </submittedName>
</protein>
<evidence type="ECO:0000256" key="4">
    <source>
        <dbReference type="PROSITE-ProRule" id="PRU00433"/>
    </source>
</evidence>
<dbReference type="OrthoDB" id="335174at2"/>
<evidence type="ECO:0000256" key="2">
    <source>
        <dbReference type="ARBA" id="ARBA00022723"/>
    </source>
</evidence>
<accession>A8LII6</accession>